<evidence type="ECO:0000256" key="3">
    <source>
        <dbReference type="ARBA" id="ARBA00023295"/>
    </source>
</evidence>
<dbReference type="Gene3D" id="2.60.120.260">
    <property type="entry name" value="Galactose-binding domain-like"/>
    <property type="match status" value="1"/>
</dbReference>
<dbReference type="InterPro" id="IPR008979">
    <property type="entry name" value="Galactose-bd-like_sf"/>
</dbReference>
<dbReference type="Pfam" id="PF02837">
    <property type="entry name" value="Glyco_hydro_2_N"/>
    <property type="match status" value="1"/>
</dbReference>
<dbReference type="GO" id="GO:0005975">
    <property type="term" value="P:carbohydrate metabolic process"/>
    <property type="evidence" value="ECO:0007669"/>
    <property type="project" value="InterPro"/>
</dbReference>
<feature type="signal peptide" evidence="4">
    <location>
        <begin position="1"/>
        <end position="20"/>
    </location>
</feature>
<protein>
    <submittedName>
        <fullName evidence="10">Glycoside hydrolase family 2</fullName>
    </submittedName>
</protein>
<dbReference type="Pfam" id="PF16355">
    <property type="entry name" value="DUF4982"/>
    <property type="match status" value="1"/>
</dbReference>
<dbReference type="Proteomes" id="UP000244956">
    <property type="component" value="Unassembled WGS sequence"/>
</dbReference>
<dbReference type="InterPro" id="IPR032311">
    <property type="entry name" value="DUF4982"/>
</dbReference>
<sequence length="805" mass="91794">MLKIFSLLILAGLYCSSLSAQVSFGNALKINDQWKFRKGDIEGAENPSFNDKEWRELDLPHDWSIEGPYSPHHASATGYLPGGIAWYRKNIEVPKDKADRKIYIYFEGIYRNGEVFVNGQLVGMRPNGYISYMYDITPYLDFGEENTVAVRVDHSKSIDSRWYTGSGIYRDVYLIDANPVHIAQWGVFYQATNVNPRNSEIEIETRISNTTVDDAALVIEQEIYNKNNQLVASQSDQLNADAHNQGKILQNLKVRKPHLWSLENPYLYRLETKVFRGNNLIDQTTTPMGIRSLEFDPDTGFALNSKNMKVKGVCLHHDAGTLGSAVPREVWTRRLLKLKSLGVNAIRTSHNPQAPDLYSLCDEIGLLVLNEAFDEWEFPKKKWVDGWNVGEPAFQGPYEFFEEWGERDLRDMILRDRNHPSVFMWSIGNEVDYPNDPYSHPVLDEEGIQQQHTKGYQPDQPNAERLGAIAKRLAAVVREYDPSRPVTAGLAGPVMSNKTDYPGALDVVGYNYTERRYEQDHETYPNRVLYGSENRHDYAAWKAVRDNDFIFGQFLWTGINYLGESFRWPSRGFTTGLLDLAGFVKPRGYYRKSLWTKQPMIYAGSYPVPHGRWEPLIDAPSVWNYEEGDTIRVVSYTNCETARLFLNGKEVGKEQTRDEETGVITWDVVYQPGILEVKGFNGQEMVVSDDLETTERPHAIDAKKWNDASLQPGDVVQIELRIVDAKGRLVYLSDNEITCRIEGSATLLGLESSDPTDMGNYNDNKQRVYHGTMIAYIKFEDHGFTKVSFSSPWLKGAEVVFGAEN</sequence>
<accession>A0A2U2B5Z1</accession>
<feature type="domain" description="Glycoside hydrolase family 2" evidence="9">
    <location>
        <begin position="713"/>
        <end position="799"/>
    </location>
</feature>
<dbReference type="SUPFAM" id="SSF49303">
    <property type="entry name" value="beta-Galactosidase/glucuronidase domain"/>
    <property type="match status" value="1"/>
</dbReference>
<dbReference type="InterPro" id="IPR023232">
    <property type="entry name" value="Glyco_hydro_2_AS"/>
</dbReference>
<dbReference type="InterPro" id="IPR017853">
    <property type="entry name" value="GH"/>
</dbReference>
<dbReference type="PANTHER" id="PTHR42732">
    <property type="entry name" value="BETA-GALACTOSIDASE"/>
    <property type="match status" value="1"/>
</dbReference>
<evidence type="ECO:0000313" key="11">
    <source>
        <dbReference type="Proteomes" id="UP000244956"/>
    </source>
</evidence>
<proteinExistence type="inferred from homology"/>
<evidence type="ECO:0000259" key="8">
    <source>
        <dbReference type="Pfam" id="PF16355"/>
    </source>
</evidence>
<dbReference type="Gene3D" id="2.60.40.10">
    <property type="entry name" value="Immunoglobulins"/>
    <property type="match status" value="3"/>
</dbReference>
<dbReference type="RefSeq" id="WP_109265387.1">
    <property type="nucleotide sequence ID" value="NZ_QEWP01000014.1"/>
</dbReference>
<dbReference type="InterPro" id="IPR036156">
    <property type="entry name" value="Beta-gal/glucu_dom_sf"/>
</dbReference>
<dbReference type="Pfam" id="PF18565">
    <property type="entry name" value="Glyco_hydro2_C5"/>
    <property type="match status" value="1"/>
</dbReference>
<feature type="domain" description="Glycoside hydrolase family 2 catalytic" evidence="6">
    <location>
        <begin position="299"/>
        <end position="487"/>
    </location>
</feature>
<keyword evidence="3" id="KW-0326">Glycosidase</keyword>
<dbReference type="SUPFAM" id="SSF49785">
    <property type="entry name" value="Galactose-binding domain-like"/>
    <property type="match status" value="1"/>
</dbReference>
<evidence type="ECO:0000259" key="7">
    <source>
        <dbReference type="Pfam" id="PF02837"/>
    </source>
</evidence>
<dbReference type="PRINTS" id="PR00132">
    <property type="entry name" value="GLHYDRLASE2"/>
</dbReference>
<gene>
    <name evidence="10" type="ORF">DDZ16_15455</name>
</gene>
<name>A0A2U2B5Z1_9BACT</name>
<dbReference type="GO" id="GO:0004553">
    <property type="term" value="F:hydrolase activity, hydrolyzing O-glycosyl compounds"/>
    <property type="evidence" value="ECO:0007669"/>
    <property type="project" value="InterPro"/>
</dbReference>
<dbReference type="InterPro" id="IPR006104">
    <property type="entry name" value="Glyco_hydro_2_N"/>
</dbReference>
<dbReference type="PROSITE" id="PS00608">
    <property type="entry name" value="GLYCOSYL_HYDROL_F2_2"/>
    <property type="match status" value="1"/>
</dbReference>
<dbReference type="Gene3D" id="3.20.20.80">
    <property type="entry name" value="Glycosidases"/>
    <property type="match status" value="1"/>
</dbReference>
<dbReference type="InterPro" id="IPR006102">
    <property type="entry name" value="Ig-like_GH2"/>
</dbReference>
<reference evidence="10 11" key="1">
    <citation type="submission" date="2018-05" db="EMBL/GenBank/DDBJ databases">
        <title>Marinilabilia rubrum sp. nov., isolated from saltern sediment.</title>
        <authorList>
            <person name="Zhang R."/>
        </authorList>
    </citation>
    <scope>NUCLEOTIDE SEQUENCE [LARGE SCALE GENOMIC DNA]</scope>
    <source>
        <strain evidence="10 11">WTE16</strain>
    </source>
</reference>
<dbReference type="OrthoDB" id="9801077at2"/>
<dbReference type="InterPro" id="IPR040605">
    <property type="entry name" value="Glyco_hydro2_dom5"/>
</dbReference>
<dbReference type="InterPro" id="IPR006103">
    <property type="entry name" value="Glyco_hydro_2_cat"/>
</dbReference>
<dbReference type="InterPro" id="IPR006101">
    <property type="entry name" value="Glyco_hydro_2"/>
</dbReference>
<dbReference type="SUPFAM" id="SSF51445">
    <property type="entry name" value="(Trans)glycosidases"/>
    <property type="match status" value="1"/>
</dbReference>
<dbReference type="PANTHER" id="PTHR42732:SF1">
    <property type="entry name" value="BETA-MANNOSIDASE"/>
    <property type="match status" value="1"/>
</dbReference>
<evidence type="ECO:0000256" key="2">
    <source>
        <dbReference type="ARBA" id="ARBA00022801"/>
    </source>
</evidence>
<dbReference type="Pfam" id="PF02836">
    <property type="entry name" value="Glyco_hydro_2_C"/>
    <property type="match status" value="1"/>
</dbReference>
<dbReference type="InterPro" id="IPR013783">
    <property type="entry name" value="Ig-like_fold"/>
</dbReference>
<evidence type="ECO:0000259" key="5">
    <source>
        <dbReference type="Pfam" id="PF00703"/>
    </source>
</evidence>
<dbReference type="EMBL" id="QEWP01000014">
    <property type="protein sequence ID" value="PWD98475.1"/>
    <property type="molecule type" value="Genomic_DNA"/>
</dbReference>
<dbReference type="AlphaFoldDB" id="A0A2U2B5Z1"/>
<feature type="domain" description="Glycosyl hydrolases family 2 sugar binding" evidence="7">
    <location>
        <begin position="83"/>
        <end position="175"/>
    </location>
</feature>
<evidence type="ECO:0000259" key="6">
    <source>
        <dbReference type="Pfam" id="PF02836"/>
    </source>
</evidence>
<comment type="caution">
    <text evidence="10">The sequence shown here is derived from an EMBL/GenBank/DDBJ whole genome shotgun (WGS) entry which is preliminary data.</text>
</comment>
<keyword evidence="11" id="KW-1185">Reference proteome</keyword>
<keyword evidence="2 10" id="KW-0378">Hydrolase</keyword>
<dbReference type="InterPro" id="IPR051913">
    <property type="entry name" value="GH2_Domain-Containing"/>
</dbReference>
<evidence type="ECO:0000313" key="10">
    <source>
        <dbReference type="EMBL" id="PWD98475.1"/>
    </source>
</evidence>
<evidence type="ECO:0000259" key="9">
    <source>
        <dbReference type="Pfam" id="PF18565"/>
    </source>
</evidence>
<keyword evidence="4" id="KW-0732">Signal</keyword>
<evidence type="ECO:0000256" key="1">
    <source>
        <dbReference type="ARBA" id="ARBA00007401"/>
    </source>
</evidence>
<feature type="chain" id="PRO_5015744605" evidence="4">
    <location>
        <begin position="21"/>
        <end position="805"/>
    </location>
</feature>
<organism evidence="10 11">
    <name type="scientific">Marinilabilia rubra</name>
    <dbReference type="NCBI Taxonomy" id="2162893"/>
    <lineage>
        <taxon>Bacteria</taxon>
        <taxon>Pseudomonadati</taxon>
        <taxon>Bacteroidota</taxon>
        <taxon>Bacteroidia</taxon>
        <taxon>Marinilabiliales</taxon>
        <taxon>Marinilabiliaceae</taxon>
        <taxon>Marinilabilia</taxon>
    </lineage>
</organism>
<evidence type="ECO:0000256" key="4">
    <source>
        <dbReference type="SAM" id="SignalP"/>
    </source>
</evidence>
<dbReference type="Pfam" id="PF00703">
    <property type="entry name" value="Glyco_hydro_2"/>
    <property type="match status" value="1"/>
</dbReference>
<feature type="domain" description="DUF4982" evidence="8">
    <location>
        <begin position="628"/>
        <end position="684"/>
    </location>
</feature>
<comment type="similarity">
    <text evidence="1">Belongs to the glycosyl hydrolase 2 family.</text>
</comment>
<feature type="domain" description="Glycoside hydrolase family 2 immunoglobulin-like beta-sandwich" evidence="5">
    <location>
        <begin position="181"/>
        <end position="291"/>
    </location>
</feature>